<dbReference type="SMART" id="SM01012">
    <property type="entry name" value="ANTAR"/>
    <property type="match status" value="1"/>
</dbReference>
<keyword evidence="2" id="KW-0418">Kinase</keyword>
<dbReference type="GO" id="GO:0016301">
    <property type="term" value="F:kinase activity"/>
    <property type="evidence" value="ECO:0007669"/>
    <property type="project" value="UniProtKB-KW"/>
</dbReference>
<protein>
    <submittedName>
        <fullName evidence="6">ANTAR domain-containing protein</fullName>
    </submittedName>
</protein>
<evidence type="ECO:0000313" key="7">
    <source>
        <dbReference type="Proteomes" id="UP000294744"/>
    </source>
</evidence>
<name>A0A4R4UNV9_9PSEU</name>
<dbReference type="PIRSF" id="PIRSF036625">
    <property type="entry name" value="GAF_ANTAR"/>
    <property type="match status" value="1"/>
</dbReference>
<dbReference type="OrthoDB" id="3683444at2"/>
<sequence length="250" mass="27230">MATEREQRLAQTFVALSDTLVDDFDVMDFLSLLAERSAELLDVTAVGVILSDQRGGWRPMAATNEDARLLELFAMQTREGPCQDCIRDSAVVTSSDLASERSRWPEFAEAAVASGFRAAAAVPMRLRRETIGALTLLNREAVGVSGADAQLGQALADVATVGILHQRAALRKETVSEQLQATLHHRVVIEQAKGVLAESGDLSMQHAFELLRDYARANGQGLTDLARSVADRTIQPSNLLATHHEQRLSR</sequence>
<evidence type="ECO:0000259" key="5">
    <source>
        <dbReference type="PROSITE" id="PS50921"/>
    </source>
</evidence>
<dbReference type="RefSeq" id="WP_132622110.1">
    <property type="nucleotide sequence ID" value="NZ_SMKV01000010.1"/>
</dbReference>
<keyword evidence="4" id="KW-0804">Transcription</keyword>
<keyword evidence="3" id="KW-0805">Transcription regulation</keyword>
<dbReference type="Pfam" id="PF13185">
    <property type="entry name" value="GAF_2"/>
    <property type="match status" value="1"/>
</dbReference>
<reference evidence="6 7" key="1">
    <citation type="submission" date="2019-03" db="EMBL/GenBank/DDBJ databases">
        <title>Draft genome sequences of novel Actinobacteria.</title>
        <authorList>
            <person name="Sahin N."/>
            <person name="Ay H."/>
            <person name="Saygin H."/>
        </authorList>
    </citation>
    <scope>NUCLEOTIDE SEQUENCE [LARGE SCALE GENOMIC DNA]</scope>
    <source>
        <strain evidence="6 7">16K404</strain>
    </source>
</reference>
<keyword evidence="7" id="KW-1185">Reference proteome</keyword>
<dbReference type="GO" id="GO:0003723">
    <property type="term" value="F:RNA binding"/>
    <property type="evidence" value="ECO:0007669"/>
    <property type="project" value="InterPro"/>
</dbReference>
<dbReference type="EMBL" id="SMKV01000010">
    <property type="protein sequence ID" value="TDC93440.1"/>
    <property type="molecule type" value="Genomic_DNA"/>
</dbReference>
<dbReference type="PROSITE" id="PS50921">
    <property type="entry name" value="ANTAR"/>
    <property type="match status" value="1"/>
</dbReference>
<evidence type="ECO:0000256" key="4">
    <source>
        <dbReference type="ARBA" id="ARBA00023163"/>
    </source>
</evidence>
<dbReference type="InterPro" id="IPR003018">
    <property type="entry name" value="GAF"/>
</dbReference>
<comment type="caution">
    <text evidence="6">The sequence shown here is derived from an EMBL/GenBank/DDBJ whole genome shotgun (WGS) entry which is preliminary data.</text>
</comment>
<dbReference type="SMART" id="SM00065">
    <property type="entry name" value="GAF"/>
    <property type="match status" value="1"/>
</dbReference>
<gene>
    <name evidence="6" type="ORF">E1161_10525</name>
</gene>
<keyword evidence="1" id="KW-0808">Transferase</keyword>
<dbReference type="SUPFAM" id="SSF55781">
    <property type="entry name" value="GAF domain-like"/>
    <property type="match status" value="1"/>
</dbReference>
<dbReference type="Pfam" id="PF03861">
    <property type="entry name" value="ANTAR"/>
    <property type="match status" value="1"/>
</dbReference>
<evidence type="ECO:0000256" key="3">
    <source>
        <dbReference type="ARBA" id="ARBA00023015"/>
    </source>
</evidence>
<evidence type="ECO:0000313" key="6">
    <source>
        <dbReference type="EMBL" id="TDC93440.1"/>
    </source>
</evidence>
<evidence type="ECO:0000256" key="2">
    <source>
        <dbReference type="ARBA" id="ARBA00022777"/>
    </source>
</evidence>
<proteinExistence type="predicted"/>
<organism evidence="6 7">
    <name type="scientific">Saccharopolyspora aridisoli</name>
    <dbReference type="NCBI Taxonomy" id="2530385"/>
    <lineage>
        <taxon>Bacteria</taxon>
        <taxon>Bacillati</taxon>
        <taxon>Actinomycetota</taxon>
        <taxon>Actinomycetes</taxon>
        <taxon>Pseudonocardiales</taxon>
        <taxon>Pseudonocardiaceae</taxon>
        <taxon>Saccharopolyspora</taxon>
    </lineage>
</organism>
<dbReference type="InterPro" id="IPR036388">
    <property type="entry name" value="WH-like_DNA-bd_sf"/>
</dbReference>
<dbReference type="Gene3D" id="3.30.450.40">
    <property type="match status" value="1"/>
</dbReference>
<evidence type="ECO:0000256" key="1">
    <source>
        <dbReference type="ARBA" id="ARBA00022679"/>
    </source>
</evidence>
<dbReference type="InterPro" id="IPR012074">
    <property type="entry name" value="GAF_ANTAR"/>
</dbReference>
<dbReference type="Gene3D" id="1.10.10.10">
    <property type="entry name" value="Winged helix-like DNA-binding domain superfamily/Winged helix DNA-binding domain"/>
    <property type="match status" value="1"/>
</dbReference>
<dbReference type="SUPFAM" id="SSF52172">
    <property type="entry name" value="CheY-like"/>
    <property type="match status" value="1"/>
</dbReference>
<accession>A0A4R4UNV9</accession>
<dbReference type="AlphaFoldDB" id="A0A4R4UNV9"/>
<dbReference type="Proteomes" id="UP000294744">
    <property type="component" value="Unassembled WGS sequence"/>
</dbReference>
<dbReference type="InterPro" id="IPR011006">
    <property type="entry name" value="CheY-like_superfamily"/>
</dbReference>
<dbReference type="InterPro" id="IPR005561">
    <property type="entry name" value="ANTAR"/>
</dbReference>
<dbReference type="InterPro" id="IPR029016">
    <property type="entry name" value="GAF-like_dom_sf"/>
</dbReference>
<feature type="domain" description="ANTAR" evidence="5">
    <location>
        <begin position="169"/>
        <end position="230"/>
    </location>
</feature>